<dbReference type="GeneID" id="91098611"/>
<name>A0AAX4K754_9TREE</name>
<keyword evidence="2" id="KW-1185">Reference proteome</keyword>
<gene>
    <name evidence="1" type="ORF">L201_007943</name>
</gene>
<protein>
    <submittedName>
        <fullName evidence="1">Uncharacterized protein</fullName>
    </submittedName>
</protein>
<evidence type="ECO:0000313" key="1">
    <source>
        <dbReference type="EMBL" id="WWC92979.1"/>
    </source>
</evidence>
<dbReference type="AlphaFoldDB" id="A0AAX4K754"/>
<reference evidence="1 2" key="1">
    <citation type="submission" date="2024-01" db="EMBL/GenBank/DDBJ databases">
        <title>Comparative genomics of Cryptococcus and Kwoniella reveals pathogenesis evolution and contrasting modes of karyotype evolution via chromosome fusion or intercentromeric recombination.</title>
        <authorList>
            <person name="Coelho M.A."/>
            <person name="David-Palma M."/>
            <person name="Shea T."/>
            <person name="Bowers K."/>
            <person name="McGinley-Smith S."/>
            <person name="Mohammad A.W."/>
            <person name="Gnirke A."/>
            <person name="Yurkov A.M."/>
            <person name="Nowrousian M."/>
            <person name="Sun S."/>
            <person name="Cuomo C.A."/>
            <person name="Heitman J."/>
        </authorList>
    </citation>
    <scope>NUCLEOTIDE SEQUENCE [LARGE SCALE GENOMIC DNA]</scope>
    <source>
        <strain evidence="1 2">CBS 6074</strain>
    </source>
</reference>
<proteinExistence type="predicted"/>
<evidence type="ECO:0000313" key="2">
    <source>
        <dbReference type="Proteomes" id="UP001355207"/>
    </source>
</evidence>
<dbReference type="EMBL" id="CP144108">
    <property type="protein sequence ID" value="WWC92979.1"/>
    <property type="molecule type" value="Genomic_DNA"/>
</dbReference>
<accession>A0AAX4K754</accession>
<dbReference type="RefSeq" id="XP_066079741.1">
    <property type="nucleotide sequence ID" value="XM_066223644.1"/>
</dbReference>
<sequence>MTSLESVSPPSPICHSKASYDVRASIGDMSLHSLTPTTLTKPQQKRLQEMIRGSMSIRNGKDLNLSKINHDANSDLWVDGMTDDGGSFFTAKGTIKSLKPKLNHNGIEENEEVDEEVLVLVHQPGKSTISKKGHHEQEWTYGETPMPSRVLYLFHPPKPAATGFTASNLNVNAWSWIESARESLERAFWGILMPSVSGVVGVTEKVGNGFVNMINILPSPATLSLEGSVAWQTSSSIQHPTDPKPEISNHKSTYSFSASASLRKEFQQKQKSLYDQETLYTLRLPQCQQDGNELDIGPTAKPLHIRKRAGLPWKDEHKLDDGRHELGWGQNAPPYNMGIGLGMGMRV</sequence>
<dbReference type="Proteomes" id="UP001355207">
    <property type="component" value="Chromosome 11"/>
</dbReference>
<organism evidence="1 2">
    <name type="scientific">Kwoniella dendrophila CBS 6074</name>
    <dbReference type="NCBI Taxonomy" id="1295534"/>
    <lineage>
        <taxon>Eukaryota</taxon>
        <taxon>Fungi</taxon>
        <taxon>Dikarya</taxon>
        <taxon>Basidiomycota</taxon>
        <taxon>Agaricomycotina</taxon>
        <taxon>Tremellomycetes</taxon>
        <taxon>Tremellales</taxon>
        <taxon>Cryptococcaceae</taxon>
        <taxon>Kwoniella</taxon>
    </lineage>
</organism>